<dbReference type="InterPro" id="IPR050474">
    <property type="entry name" value="Hel308_SKI2-like"/>
</dbReference>
<dbReference type="RefSeq" id="WP_304378028.1">
    <property type="nucleotide sequence ID" value="NZ_JAUOZU010000015.1"/>
</dbReference>
<keyword evidence="1" id="KW-0547">Nucleotide-binding</keyword>
<keyword evidence="4" id="KW-0067">ATP-binding</keyword>
<evidence type="ECO:0000256" key="3">
    <source>
        <dbReference type="ARBA" id="ARBA00022806"/>
    </source>
</evidence>
<dbReference type="SMART" id="SM00487">
    <property type="entry name" value="DEXDc"/>
    <property type="match status" value="1"/>
</dbReference>
<evidence type="ECO:0000256" key="4">
    <source>
        <dbReference type="ARBA" id="ARBA00022840"/>
    </source>
</evidence>
<evidence type="ECO:0000313" key="7">
    <source>
        <dbReference type="EMBL" id="MDO6966106.1"/>
    </source>
</evidence>
<name>A0ABT8YQU0_9HYPH</name>
<dbReference type="InterPro" id="IPR011545">
    <property type="entry name" value="DEAD/DEAH_box_helicase_dom"/>
</dbReference>
<dbReference type="PANTHER" id="PTHR47961:SF10">
    <property type="entry name" value="ATP-DEPENDENT DNA HELICASE HEL308"/>
    <property type="match status" value="1"/>
</dbReference>
<reference evidence="7" key="1">
    <citation type="journal article" date="2015" name="Int. J. Syst. Evol. Microbiol.">
        <title>Rhizobium alvei sp. nov., isolated from a freshwater river.</title>
        <authorList>
            <person name="Sheu S.Y."/>
            <person name="Huang H.W."/>
            <person name="Young C.C."/>
            <person name="Chen W.M."/>
        </authorList>
    </citation>
    <scope>NUCLEOTIDE SEQUENCE</scope>
    <source>
        <strain evidence="7">TNR-22</strain>
    </source>
</reference>
<proteinExistence type="predicted"/>
<dbReference type="Pfam" id="PF00270">
    <property type="entry name" value="DEAD"/>
    <property type="match status" value="1"/>
</dbReference>
<protein>
    <submittedName>
        <fullName evidence="7">DEAD/DEAH box helicase</fullName>
    </submittedName>
</protein>
<organism evidence="7 8">
    <name type="scientific">Rhizobium alvei</name>
    <dbReference type="NCBI Taxonomy" id="1132659"/>
    <lineage>
        <taxon>Bacteria</taxon>
        <taxon>Pseudomonadati</taxon>
        <taxon>Pseudomonadota</taxon>
        <taxon>Alphaproteobacteria</taxon>
        <taxon>Hyphomicrobiales</taxon>
        <taxon>Rhizobiaceae</taxon>
        <taxon>Rhizobium/Agrobacterium group</taxon>
        <taxon>Rhizobium</taxon>
    </lineage>
</organism>
<dbReference type="CDD" id="cd17921">
    <property type="entry name" value="DEXHc_Ski2"/>
    <property type="match status" value="1"/>
</dbReference>
<keyword evidence="3 7" id="KW-0347">Helicase</keyword>
<dbReference type="Proteomes" id="UP001174932">
    <property type="component" value="Unassembled WGS sequence"/>
</dbReference>
<evidence type="ECO:0000256" key="2">
    <source>
        <dbReference type="ARBA" id="ARBA00022801"/>
    </source>
</evidence>
<dbReference type="InterPro" id="IPR027417">
    <property type="entry name" value="P-loop_NTPase"/>
</dbReference>
<evidence type="ECO:0000256" key="1">
    <source>
        <dbReference type="ARBA" id="ARBA00022741"/>
    </source>
</evidence>
<dbReference type="SUPFAM" id="SSF52540">
    <property type="entry name" value="P-loop containing nucleoside triphosphate hydrolases"/>
    <property type="match status" value="1"/>
</dbReference>
<dbReference type="SMART" id="SM00490">
    <property type="entry name" value="HELICc"/>
    <property type="match status" value="1"/>
</dbReference>
<dbReference type="GO" id="GO:0004386">
    <property type="term" value="F:helicase activity"/>
    <property type="evidence" value="ECO:0007669"/>
    <property type="project" value="UniProtKB-KW"/>
</dbReference>
<sequence length="1046" mass="114468">MRERVAQARESVLAADLVHAADRATSDITRTPRLAYAFESDGLTNYRHGRSERDRESSHVPSFYSALSCWMAIADHARRTDVRPAARPDVFGSATVLPFEVELAFHVAASGLLADAAAETRHHLAQFSLVPSNSDNWLARLAQNIATAFTLLVRKAGGWEDVETGLTLIETLRREQASFEPQFLDQTEDDLQTRNALTLVGFYHLAQLITTAGDYLKTGGDGGTQAGLRIDTGRRKAVESFQLSATPEYTNFADLLWAGCRELIRNSLWSHIEGLPDGVQQFGRLLLDHSNSKPVLELWPSQQEALRNSFLDPYRRAILVEMPTSAGKTLLAKFAIVQAKAFNDTATVAYIVPTRALVNQVTFDLRRDFAKLNFVVEMAVPAFELDPTEARLLGDRIDVLVTTPEKLDLLIRVDHPSVKNLNLIVADEAHNLQDGTRGARLELLLGTIKRERRNARFLLLSPFLPNGHEIVSWLGEDRALPPIQVSWRPSRRIVGSVSAVGRQSKRRLALEALPASDNVDVRAGTEISIAPRSEVPEQLSVSSISRATARAMRGRGGVLILCRGKGTAMKRATELANELGPLKKLSPLAQAVCEFSEAEVGAPTPLSKAIRAGVAYHHAGLSQETRWLVERLIANGDVAIVCGTTTLAQGVNFPISTVVMETLQKRDKPLTYSDFWNIAGRAGRALMDSLGVIAFPSESTKRKADYVDFLKGEATAISSQLAALIVAADEIGEQFNLAVLRSYPELSALLQFLAHAVRTSDNVGMADEMENLLRSSLIYHQAALERSDLDKFIKLCRSYVRSIAGQAKGLLALADTTGFATPSVFYLNAKVSENRGLQDPADWLPSKLFGDDISALRQRVELIAGVPEMRLGDGVGGGPFDAERAASILRDWVQGASLGELAEKYALPNSDGSQRTPDQKLTDFSTYLFSTLIGNASWGLGALEGLCLSGKVSKEAEVAQHIPSMVFFGVSSTEGVWLRMAGVPRLVAEGAAEIWRTRGKGQPNTFRDVRSWMNNFSENDWRAALPKGGPMSVNSMQLVWKELSGI</sequence>
<gene>
    <name evidence="7" type="ORF">Q4481_19275</name>
</gene>
<evidence type="ECO:0000259" key="6">
    <source>
        <dbReference type="PROSITE" id="PS51194"/>
    </source>
</evidence>
<comment type="caution">
    <text evidence="7">The sequence shown here is derived from an EMBL/GenBank/DDBJ whole genome shotgun (WGS) entry which is preliminary data.</text>
</comment>
<dbReference type="Gene3D" id="3.40.50.300">
    <property type="entry name" value="P-loop containing nucleotide triphosphate hydrolases"/>
    <property type="match status" value="2"/>
</dbReference>
<dbReference type="PROSITE" id="PS51192">
    <property type="entry name" value="HELICASE_ATP_BIND_1"/>
    <property type="match status" value="1"/>
</dbReference>
<dbReference type="InterPro" id="IPR014001">
    <property type="entry name" value="Helicase_ATP-bd"/>
</dbReference>
<accession>A0ABT8YQU0</accession>
<feature type="domain" description="Helicase ATP-binding" evidence="5">
    <location>
        <begin position="309"/>
        <end position="482"/>
    </location>
</feature>
<dbReference type="InterPro" id="IPR001650">
    <property type="entry name" value="Helicase_C-like"/>
</dbReference>
<evidence type="ECO:0000313" key="8">
    <source>
        <dbReference type="Proteomes" id="UP001174932"/>
    </source>
</evidence>
<keyword evidence="2" id="KW-0378">Hydrolase</keyword>
<dbReference type="Pfam" id="PF00271">
    <property type="entry name" value="Helicase_C"/>
    <property type="match status" value="1"/>
</dbReference>
<dbReference type="EMBL" id="JAUOZU010000015">
    <property type="protein sequence ID" value="MDO6966106.1"/>
    <property type="molecule type" value="Genomic_DNA"/>
</dbReference>
<keyword evidence="8" id="KW-1185">Reference proteome</keyword>
<feature type="domain" description="Helicase C-terminal" evidence="6">
    <location>
        <begin position="543"/>
        <end position="725"/>
    </location>
</feature>
<dbReference type="PANTHER" id="PTHR47961">
    <property type="entry name" value="DNA POLYMERASE THETA, PUTATIVE (AFU_ORTHOLOGUE AFUA_1G05260)-RELATED"/>
    <property type="match status" value="1"/>
</dbReference>
<evidence type="ECO:0000259" key="5">
    <source>
        <dbReference type="PROSITE" id="PS51192"/>
    </source>
</evidence>
<dbReference type="PROSITE" id="PS51194">
    <property type="entry name" value="HELICASE_CTER"/>
    <property type="match status" value="1"/>
</dbReference>
<reference evidence="7" key="2">
    <citation type="submission" date="2023-07" db="EMBL/GenBank/DDBJ databases">
        <authorList>
            <person name="Shen H."/>
        </authorList>
    </citation>
    <scope>NUCLEOTIDE SEQUENCE</scope>
    <source>
        <strain evidence="7">TNR-22</strain>
    </source>
</reference>